<keyword evidence="3" id="KW-1185">Reference proteome</keyword>
<dbReference type="InterPro" id="IPR001173">
    <property type="entry name" value="Glyco_trans_2-like"/>
</dbReference>
<proteinExistence type="predicted"/>
<organism evidence="2 3">
    <name type="scientific">Prosthecochloris vibrioformis</name>
    <name type="common">Chlorobium vibrioforme</name>
    <dbReference type="NCBI Taxonomy" id="1098"/>
    <lineage>
        <taxon>Bacteria</taxon>
        <taxon>Pseudomonadati</taxon>
        <taxon>Chlorobiota</taxon>
        <taxon>Chlorobiia</taxon>
        <taxon>Chlorobiales</taxon>
        <taxon>Chlorobiaceae</taxon>
        <taxon>Prosthecochloris</taxon>
    </lineage>
</organism>
<comment type="caution">
    <text evidence="2">The sequence shown here is derived from an EMBL/GenBank/DDBJ whole genome shotgun (WGS) entry which is preliminary data.</text>
</comment>
<protein>
    <submittedName>
        <fullName evidence="2">DUF2064 domain-containing protein</fullName>
    </submittedName>
</protein>
<evidence type="ECO:0000313" key="3">
    <source>
        <dbReference type="Proteomes" id="UP000309544"/>
    </source>
</evidence>
<reference evidence="2 3" key="1">
    <citation type="submission" date="2019-05" db="EMBL/GenBank/DDBJ databases">
        <title>Draft Whole-Genome sequence of the green sulfur bacterium Prosthecochloris vibrioformis DSM 260.</title>
        <authorList>
            <person name="Meyer T.E."/>
            <person name="Kyndt J.A."/>
        </authorList>
    </citation>
    <scope>NUCLEOTIDE SEQUENCE [LARGE SCALE GENOMIC DNA]</scope>
    <source>
        <strain evidence="2 3">DSM 260</strain>
    </source>
</reference>
<evidence type="ECO:0000259" key="1">
    <source>
        <dbReference type="Pfam" id="PF00535"/>
    </source>
</evidence>
<dbReference type="PANTHER" id="PTHR36529">
    <property type="entry name" value="SLL1095 PROTEIN"/>
    <property type="match status" value="1"/>
</dbReference>
<sequence>MKSGRTEPMTPPKRLLIILARNPLKGRVKTRLARDIGDEQALKAYRILLKHSIRTAVQSCVDTALFHSEPSPPPAEFIPQGSKTYCQEGKDLGERINNAFITGFTQGYQHIVLIGSDCLDIRPSHIKRAFALLDTHDAVLGPSLDGGFYLIGLKTPVPELFLHRTWSHEKVLDETIARLEAINLHFALIDKLTDIDTADTLQASRLWAPISIIIPTYNEQETIEATLQHLTKLTTDHVGTELLIADASTDNTATIASRFPNVTIIRSAKGRARQMNCGASHARGKLLYFLHADTLPPPDFMQHIRHAVTNGARAGCFQMRFDAREPLLEIYGWFTRFPLPVCRGGDQSLFITRELFDTIGGYNEDMLLMEDYDIVSRIEQVTPVHVLAAAVTTSARKFLRNGTLELQLHFAALHLKRALGATQEDLADYYRIHIKT</sequence>
<dbReference type="InterPro" id="IPR026461">
    <property type="entry name" value="Trfase_2_rSAM/seldom_assoc"/>
</dbReference>
<feature type="domain" description="Glycosyltransferase 2-like" evidence="1">
    <location>
        <begin position="211"/>
        <end position="311"/>
    </location>
</feature>
<dbReference type="Gene3D" id="3.90.550.10">
    <property type="entry name" value="Spore Coat Polysaccharide Biosynthesis Protein SpsA, Chain A"/>
    <property type="match status" value="1"/>
</dbReference>
<name>A0A5C4RYI4_PROVB</name>
<dbReference type="InterPro" id="IPR018641">
    <property type="entry name" value="Trfase_1_rSAM/seldom-assoc"/>
</dbReference>
<gene>
    <name evidence="2" type="ORF">FGF68_08870</name>
</gene>
<dbReference type="InterPro" id="IPR029044">
    <property type="entry name" value="Nucleotide-diphossugar_trans"/>
</dbReference>
<evidence type="ECO:0000313" key="2">
    <source>
        <dbReference type="EMBL" id="TNJ36134.1"/>
    </source>
</evidence>
<dbReference type="NCBIfam" id="TIGR04282">
    <property type="entry name" value="glyco_like_cofC"/>
    <property type="match status" value="1"/>
</dbReference>
<dbReference type="SUPFAM" id="SSF53448">
    <property type="entry name" value="Nucleotide-diphospho-sugar transferases"/>
    <property type="match status" value="2"/>
</dbReference>
<dbReference type="AlphaFoldDB" id="A0A5C4RYI4"/>
<dbReference type="Proteomes" id="UP000309544">
    <property type="component" value="Unassembled WGS sequence"/>
</dbReference>
<dbReference type="Pfam" id="PF00535">
    <property type="entry name" value="Glycos_transf_2"/>
    <property type="match status" value="1"/>
</dbReference>
<dbReference type="CDD" id="cd02522">
    <property type="entry name" value="GT_2_like_a"/>
    <property type="match status" value="1"/>
</dbReference>
<accession>A0A5C4RYI4</accession>
<dbReference type="Pfam" id="PF09837">
    <property type="entry name" value="DUF2064"/>
    <property type="match status" value="1"/>
</dbReference>
<dbReference type="EMBL" id="VDCI01000008">
    <property type="protein sequence ID" value="TNJ36134.1"/>
    <property type="molecule type" value="Genomic_DNA"/>
</dbReference>
<dbReference type="NCBIfam" id="TIGR04283">
    <property type="entry name" value="glyco_like_mftF"/>
    <property type="match status" value="1"/>
</dbReference>
<dbReference type="PANTHER" id="PTHR36529:SF1">
    <property type="entry name" value="GLYCOSYLTRANSFERASE"/>
    <property type="match status" value="1"/>
</dbReference>